<comment type="caution">
    <text evidence="1">The sequence shown here is derived from an EMBL/GenBank/DDBJ whole genome shotgun (WGS) entry which is preliminary data.</text>
</comment>
<keyword evidence="2" id="KW-1185">Reference proteome</keyword>
<dbReference type="OrthoDB" id="5784885at2759"/>
<reference evidence="2" key="1">
    <citation type="submission" date="2017-10" db="EMBL/GenBank/DDBJ databases">
        <title>Rapid genome shrinkage in a self-fertile nematode reveals novel sperm competition proteins.</title>
        <authorList>
            <person name="Yin D."/>
            <person name="Schwarz E.M."/>
            <person name="Thomas C.G."/>
            <person name="Felde R.L."/>
            <person name="Korf I.F."/>
            <person name="Cutter A.D."/>
            <person name="Schartner C.M."/>
            <person name="Ralston E.J."/>
            <person name="Meyer B.J."/>
            <person name="Haag E.S."/>
        </authorList>
    </citation>
    <scope>NUCLEOTIDE SEQUENCE [LARGE SCALE GENOMIC DNA]</scope>
    <source>
        <strain evidence="2">JU1422</strain>
    </source>
</reference>
<sequence length="144" mass="16464">MTKPAEKPKPMDVTIELDLDDDEWAEMDVVSYSLKKIDNAAWSLSPRIKIVDSDLRDFKESHNRKRRKRAINHRIMLLSRTAVELPPQQVLQLELRNKPFLSLVSFLLQHKANPTITSKKTEPAIKIVGKLALFGARCSTCQSI</sequence>
<evidence type="ECO:0000313" key="2">
    <source>
        <dbReference type="Proteomes" id="UP000230233"/>
    </source>
</evidence>
<protein>
    <submittedName>
        <fullName evidence="1">Uncharacterized protein</fullName>
    </submittedName>
</protein>
<gene>
    <name evidence="1" type="primary">Cni-C15B12.6</name>
    <name evidence="1" type="synonym">Cnig_chr_X.g24548</name>
    <name evidence="1" type="ORF">B9Z55_024548</name>
</gene>
<dbReference type="Proteomes" id="UP000230233">
    <property type="component" value="Chromosome X"/>
</dbReference>
<organism evidence="1 2">
    <name type="scientific">Caenorhabditis nigoni</name>
    <dbReference type="NCBI Taxonomy" id="1611254"/>
    <lineage>
        <taxon>Eukaryota</taxon>
        <taxon>Metazoa</taxon>
        <taxon>Ecdysozoa</taxon>
        <taxon>Nematoda</taxon>
        <taxon>Chromadorea</taxon>
        <taxon>Rhabditida</taxon>
        <taxon>Rhabditina</taxon>
        <taxon>Rhabditomorpha</taxon>
        <taxon>Rhabditoidea</taxon>
        <taxon>Rhabditidae</taxon>
        <taxon>Peloderinae</taxon>
        <taxon>Caenorhabditis</taxon>
    </lineage>
</organism>
<dbReference type="AlphaFoldDB" id="A0A2G5SUT0"/>
<dbReference type="EMBL" id="PDUG01000006">
    <property type="protein sequence ID" value="PIC18770.1"/>
    <property type="molecule type" value="Genomic_DNA"/>
</dbReference>
<evidence type="ECO:0000313" key="1">
    <source>
        <dbReference type="EMBL" id="PIC18770.1"/>
    </source>
</evidence>
<name>A0A2G5SUT0_9PELO</name>
<proteinExistence type="predicted"/>
<accession>A0A2G5SUT0</accession>